<evidence type="ECO:0000313" key="2">
    <source>
        <dbReference type="Proteomes" id="UP000694005"/>
    </source>
</evidence>
<proteinExistence type="predicted"/>
<dbReference type="Proteomes" id="UP000694005">
    <property type="component" value="Chromosome A10"/>
</dbReference>
<dbReference type="EMBL" id="LS974626">
    <property type="protein sequence ID" value="CAG7911290.1"/>
    <property type="molecule type" value="Genomic_DNA"/>
</dbReference>
<dbReference type="AlphaFoldDB" id="A0A8D9MJ14"/>
<organism evidence="1 2">
    <name type="scientific">Brassica campestris</name>
    <name type="common">Field mustard</name>
    <dbReference type="NCBI Taxonomy" id="3711"/>
    <lineage>
        <taxon>Eukaryota</taxon>
        <taxon>Viridiplantae</taxon>
        <taxon>Streptophyta</taxon>
        <taxon>Embryophyta</taxon>
        <taxon>Tracheophyta</taxon>
        <taxon>Spermatophyta</taxon>
        <taxon>Magnoliopsida</taxon>
        <taxon>eudicotyledons</taxon>
        <taxon>Gunneridae</taxon>
        <taxon>Pentapetalae</taxon>
        <taxon>rosids</taxon>
        <taxon>malvids</taxon>
        <taxon>Brassicales</taxon>
        <taxon>Brassicaceae</taxon>
        <taxon>Brassiceae</taxon>
        <taxon>Brassica</taxon>
    </lineage>
</organism>
<dbReference type="Gramene" id="A10p25360.2_BraZ1">
    <property type="protein sequence ID" value="A10p25360.2_BraZ1.CDS"/>
    <property type="gene ID" value="A10g25360.2_BraZ1"/>
</dbReference>
<gene>
    <name evidence="1" type="ORF">BRAPAZ1V2_A10P25360.2</name>
</gene>
<evidence type="ECO:0000313" key="1">
    <source>
        <dbReference type="EMBL" id="CAG7911290.1"/>
    </source>
</evidence>
<sequence length="53" mass="6201">MMHPAPKLSEKYAWVMETNTKKATKFWLAVLFQDHIKNKLEAPYKHEATVVVT</sequence>
<reference evidence="1 2" key="1">
    <citation type="submission" date="2021-07" db="EMBL/GenBank/DDBJ databases">
        <authorList>
            <consortium name="Genoscope - CEA"/>
            <person name="William W."/>
        </authorList>
    </citation>
    <scope>NUCLEOTIDE SEQUENCE [LARGE SCALE GENOMIC DNA]</scope>
</reference>
<protein>
    <submittedName>
        <fullName evidence="1">Uncharacterized protein</fullName>
    </submittedName>
</protein>
<accession>A0A8D9MJ14</accession>
<name>A0A8D9MJ14_BRACM</name>